<accession>A0AAV9HLB1</accession>
<dbReference type="AlphaFoldDB" id="A0AAV9HLB1"/>
<sequence length="106" mass="11337">MSRNVWTFAGGYCGSWCVSMTAAAIFGCTKTVMPVTNTVSNQTVRGSHGCIRIPLQSISDACLDSDKRSFVGPTSASIGGKQKKKKKHTQCQYFAVSPRCGNLVPS</sequence>
<dbReference type="PROSITE" id="PS51257">
    <property type="entry name" value="PROKAR_LIPOPROTEIN"/>
    <property type="match status" value="1"/>
</dbReference>
<proteinExistence type="predicted"/>
<keyword evidence="2" id="KW-1185">Reference proteome</keyword>
<dbReference type="Proteomes" id="UP001321749">
    <property type="component" value="Unassembled WGS sequence"/>
</dbReference>
<dbReference type="EMBL" id="MU865003">
    <property type="protein sequence ID" value="KAK4460860.1"/>
    <property type="molecule type" value="Genomic_DNA"/>
</dbReference>
<protein>
    <recommendedName>
        <fullName evidence="3">Secreted protein</fullName>
    </recommendedName>
</protein>
<evidence type="ECO:0008006" key="3">
    <source>
        <dbReference type="Google" id="ProtNLM"/>
    </source>
</evidence>
<reference evidence="1" key="2">
    <citation type="submission" date="2023-06" db="EMBL/GenBank/DDBJ databases">
        <authorList>
            <consortium name="Lawrence Berkeley National Laboratory"/>
            <person name="Mondo S.J."/>
            <person name="Hensen N."/>
            <person name="Bonometti L."/>
            <person name="Westerberg I."/>
            <person name="Brannstrom I.O."/>
            <person name="Guillou S."/>
            <person name="Cros-Aarteil S."/>
            <person name="Calhoun S."/>
            <person name="Haridas S."/>
            <person name="Kuo A."/>
            <person name="Pangilinan J."/>
            <person name="Riley R."/>
            <person name="Labutti K."/>
            <person name="Andreopoulos B."/>
            <person name="Lipzen A."/>
            <person name="Chen C."/>
            <person name="Yanf M."/>
            <person name="Daum C."/>
            <person name="Ng V."/>
            <person name="Clum A."/>
            <person name="Steindorff A."/>
            <person name="Ohm R."/>
            <person name="Martin F."/>
            <person name="Silar P."/>
            <person name="Natvig D."/>
            <person name="Lalanne C."/>
            <person name="Gautier V."/>
            <person name="Ament-Velasquez S.L."/>
            <person name="Kruys A."/>
            <person name="Hutchinson M.I."/>
            <person name="Powell A.J."/>
            <person name="Barry K."/>
            <person name="Miller A.N."/>
            <person name="Grigoriev I.V."/>
            <person name="Debuchy R."/>
            <person name="Gladieux P."/>
            <person name="Thoren M.H."/>
            <person name="Johannesson H."/>
        </authorList>
    </citation>
    <scope>NUCLEOTIDE SEQUENCE</scope>
    <source>
        <strain evidence="1">PSN324</strain>
    </source>
</reference>
<organism evidence="1 2">
    <name type="scientific">Cladorrhinum samala</name>
    <dbReference type="NCBI Taxonomy" id="585594"/>
    <lineage>
        <taxon>Eukaryota</taxon>
        <taxon>Fungi</taxon>
        <taxon>Dikarya</taxon>
        <taxon>Ascomycota</taxon>
        <taxon>Pezizomycotina</taxon>
        <taxon>Sordariomycetes</taxon>
        <taxon>Sordariomycetidae</taxon>
        <taxon>Sordariales</taxon>
        <taxon>Podosporaceae</taxon>
        <taxon>Cladorrhinum</taxon>
    </lineage>
</organism>
<reference evidence="1" key="1">
    <citation type="journal article" date="2023" name="Mol. Phylogenet. Evol.">
        <title>Genome-scale phylogeny and comparative genomics of the fungal order Sordariales.</title>
        <authorList>
            <person name="Hensen N."/>
            <person name="Bonometti L."/>
            <person name="Westerberg I."/>
            <person name="Brannstrom I.O."/>
            <person name="Guillou S."/>
            <person name="Cros-Aarteil S."/>
            <person name="Calhoun S."/>
            <person name="Haridas S."/>
            <person name="Kuo A."/>
            <person name="Mondo S."/>
            <person name="Pangilinan J."/>
            <person name="Riley R."/>
            <person name="LaButti K."/>
            <person name="Andreopoulos B."/>
            <person name="Lipzen A."/>
            <person name="Chen C."/>
            <person name="Yan M."/>
            <person name="Daum C."/>
            <person name="Ng V."/>
            <person name="Clum A."/>
            <person name="Steindorff A."/>
            <person name="Ohm R.A."/>
            <person name="Martin F."/>
            <person name="Silar P."/>
            <person name="Natvig D.O."/>
            <person name="Lalanne C."/>
            <person name="Gautier V."/>
            <person name="Ament-Velasquez S.L."/>
            <person name="Kruys A."/>
            <person name="Hutchinson M.I."/>
            <person name="Powell A.J."/>
            <person name="Barry K."/>
            <person name="Miller A.N."/>
            <person name="Grigoriev I.V."/>
            <person name="Debuchy R."/>
            <person name="Gladieux P."/>
            <person name="Hiltunen Thoren M."/>
            <person name="Johannesson H."/>
        </authorList>
    </citation>
    <scope>NUCLEOTIDE SEQUENCE</scope>
    <source>
        <strain evidence="1">PSN324</strain>
    </source>
</reference>
<comment type="caution">
    <text evidence="1">The sequence shown here is derived from an EMBL/GenBank/DDBJ whole genome shotgun (WGS) entry which is preliminary data.</text>
</comment>
<evidence type="ECO:0000313" key="1">
    <source>
        <dbReference type="EMBL" id="KAK4460860.1"/>
    </source>
</evidence>
<name>A0AAV9HLB1_9PEZI</name>
<evidence type="ECO:0000313" key="2">
    <source>
        <dbReference type="Proteomes" id="UP001321749"/>
    </source>
</evidence>
<gene>
    <name evidence="1" type="ORF">QBC42DRAFT_271505</name>
</gene>